<dbReference type="PANTHER" id="PTHR13018:SF96">
    <property type="entry name" value="OS05G0393800 PROTEIN"/>
    <property type="match status" value="1"/>
</dbReference>
<keyword evidence="1" id="KW-0106">Calcium</keyword>
<keyword evidence="8" id="KW-1185">Reference proteome</keyword>
<dbReference type="InterPro" id="IPR027815">
    <property type="entry name" value="CSC1/OSCA1-like_cyt"/>
</dbReference>
<evidence type="ECO:0000259" key="6">
    <source>
        <dbReference type="Pfam" id="PF14703"/>
    </source>
</evidence>
<feature type="transmembrane region" description="Helical" evidence="4">
    <location>
        <begin position="466"/>
        <end position="483"/>
    </location>
</feature>
<feature type="transmembrane region" description="Helical" evidence="4">
    <location>
        <begin position="390"/>
        <end position="420"/>
    </location>
</feature>
<keyword evidence="3" id="KW-0407">Ion channel</keyword>
<dbReference type="Proteomes" id="UP001415857">
    <property type="component" value="Unassembled WGS sequence"/>
</dbReference>
<dbReference type="AlphaFoldDB" id="A0AAP0N5S0"/>
<feature type="domain" description="CSC1/OSCA1-like cytosolic" evidence="6">
    <location>
        <begin position="17"/>
        <end position="174"/>
    </location>
</feature>
<keyword evidence="4" id="KW-1133">Transmembrane helix</keyword>
<keyword evidence="2" id="KW-0406">Ion transport</keyword>
<organism evidence="7 8">
    <name type="scientific">Liquidambar formosana</name>
    <name type="common">Formosan gum</name>
    <dbReference type="NCBI Taxonomy" id="63359"/>
    <lineage>
        <taxon>Eukaryota</taxon>
        <taxon>Viridiplantae</taxon>
        <taxon>Streptophyta</taxon>
        <taxon>Embryophyta</taxon>
        <taxon>Tracheophyta</taxon>
        <taxon>Spermatophyta</taxon>
        <taxon>Magnoliopsida</taxon>
        <taxon>eudicotyledons</taxon>
        <taxon>Gunneridae</taxon>
        <taxon>Pentapetalae</taxon>
        <taxon>Saxifragales</taxon>
        <taxon>Altingiaceae</taxon>
        <taxon>Liquidambar</taxon>
    </lineage>
</organism>
<dbReference type="InterPro" id="IPR003864">
    <property type="entry name" value="CSC1/OSCA1-like_7TM"/>
</dbReference>
<dbReference type="GO" id="GO:0005227">
    <property type="term" value="F:calcium-activated cation channel activity"/>
    <property type="evidence" value="ECO:0007669"/>
    <property type="project" value="InterPro"/>
</dbReference>
<dbReference type="Pfam" id="PF02714">
    <property type="entry name" value="RSN1_7TM"/>
    <property type="match status" value="1"/>
</dbReference>
<evidence type="ECO:0000256" key="1">
    <source>
        <dbReference type="ARBA" id="ARBA00022837"/>
    </source>
</evidence>
<dbReference type="Pfam" id="PF14703">
    <property type="entry name" value="PHM7_cyt"/>
    <property type="match status" value="1"/>
</dbReference>
<feature type="transmembrane region" description="Helical" evidence="4">
    <location>
        <begin position="441"/>
        <end position="460"/>
    </location>
</feature>
<feature type="transmembrane region" description="Helical" evidence="4">
    <location>
        <begin position="187"/>
        <end position="211"/>
    </location>
</feature>
<evidence type="ECO:0000259" key="5">
    <source>
        <dbReference type="Pfam" id="PF02714"/>
    </source>
</evidence>
<evidence type="ECO:0000256" key="2">
    <source>
        <dbReference type="ARBA" id="ARBA00023065"/>
    </source>
</evidence>
<protein>
    <recommendedName>
        <fullName evidence="9">CSC1-like protein</fullName>
    </recommendedName>
</protein>
<keyword evidence="2" id="KW-0813">Transport</keyword>
<comment type="caution">
    <text evidence="7">The sequence shown here is derived from an EMBL/GenBank/DDBJ whole genome shotgun (WGS) entry which is preliminary data.</text>
</comment>
<feature type="domain" description="CSC1/OSCA1-like 7TM region" evidence="5">
    <location>
        <begin position="185"/>
        <end position="460"/>
    </location>
</feature>
<feature type="transmembrane region" description="Helical" evidence="4">
    <location>
        <begin position="232"/>
        <end position="257"/>
    </location>
</feature>
<gene>
    <name evidence="7" type="ORF">L1049_007351</name>
</gene>
<proteinExistence type="predicted"/>
<name>A0AAP0N5S0_LIQFO</name>
<dbReference type="InterPro" id="IPR045122">
    <property type="entry name" value="Csc1-like"/>
</dbReference>
<evidence type="ECO:0000313" key="7">
    <source>
        <dbReference type="EMBL" id="KAK9265655.1"/>
    </source>
</evidence>
<dbReference type="PANTHER" id="PTHR13018">
    <property type="entry name" value="PROBABLE MEMBRANE PROTEIN DUF221-RELATED"/>
    <property type="match status" value="1"/>
</dbReference>
<keyword evidence="4" id="KW-0472">Membrane</keyword>
<evidence type="ECO:0000313" key="8">
    <source>
        <dbReference type="Proteomes" id="UP001415857"/>
    </source>
</evidence>
<dbReference type="EMBL" id="JBBPBK010000340">
    <property type="protein sequence ID" value="KAK9265655.1"/>
    <property type="molecule type" value="Genomic_DNA"/>
</dbReference>
<reference evidence="7 8" key="1">
    <citation type="journal article" date="2024" name="Plant J.">
        <title>Genome sequences and population genomics reveal climatic adaptation and genomic divergence between two closely related sweetgum species.</title>
        <authorList>
            <person name="Xu W.Q."/>
            <person name="Ren C.Q."/>
            <person name="Zhang X.Y."/>
            <person name="Comes H.P."/>
            <person name="Liu X.H."/>
            <person name="Li Y.G."/>
            <person name="Kettle C.J."/>
            <person name="Jalonen R."/>
            <person name="Gaisberger H."/>
            <person name="Ma Y.Z."/>
            <person name="Qiu Y.X."/>
        </authorList>
    </citation>
    <scope>NUCLEOTIDE SEQUENCE [LARGE SCALE GENOMIC DNA]</scope>
    <source>
        <strain evidence="7">Hangzhou</strain>
    </source>
</reference>
<evidence type="ECO:0000256" key="4">
    <source>
        <dbReference type="SAM" id="Phobius"/>
    </source>
</evidence>
<evidence type="ECO:0008006" key="9">
    <source>
        <dbReference type="Google" id="ProtNLM"/>
    </source>
</evidence>
<accession>A0AAP0N5S0</accession>
<feature type="transmembrane region" description="Helical" evidence="4">
    <location>
        <begin position="277"/>
        <end position="298"/>
    </location>
</feature>
<evidence type="ECO:0000256" key="3">
    <source>
        <dbReference type="ARBA" id="ARBA00023303"/>
    </source>
</evidence>
<keyword evidence="4" id="KW-0812">Transmembrane</keyword>
<sequence length="544" mass="62811">MVSMRLHFLNQNRTPDQFTVFVRNVPVPPNPNEEMSDYVRRIYTENYRDEYLTHQVVYKTNKLVKLVAKKKNLENELQYYQNQHDNNPEERPLTKIGFRRTSVDAINYYSTKIDDLREEVTEEIARIKRDPMNAAFVSFRTARGAAACASQQLRTSTDWLTEWAPEPRDVFWENTTIPSAERPCRKFLMGFCLLLLMIFSLFPASLFLTLANSEVIKAFRLPMLMEMKVVKSSIQAFISAIALKVIFIILQKVFLAMSKFEGFASLSSLQRRCAGKYYLFIIVSVVPGFLTITVAASLQLHNFDPLEYILSSLCRIARFFGMFMLENAKFFICFIMVDGWDGLSAELLRTTTLVKFYRRKVFAGNTGRDGERATDSGCLEFSSSEPQIQLYFLLGFMYAVTTSLLLPFITVYFAFGYMVVRHQVIHVYNQKFESGAAFWPAVHRRLIISLLISLVYLMGVLSTKDAMKSFPFFIILLGSTMWFHKICKARFEYAFVNFSLQDEVVNGMLHDAYMHELLKNTELERMVVNEEEIVPLISSDSTSA</sequence>
<dbReference type="GO" id="GO:0005886">
    <property type="term" value="C:plasma membrane"/>
    <property type="evidence" value="ECO:0007669"/>
    <property type="project" value="TreeGrafter"/>
</dbReference>